<feature type="compositionally biased region" description="Basic and acidic residues" evidence="1">
    <location>
        <begin position="1"/>
        <end position="23"/>
    </location>
</feature>
<reference evidence="2" key="1">
    <citation type="submission" date="2023-03" db="EMBL/GenBank/DDBJ databases">
        <title>Massive genome expansion in bonnet fungi (Mycena s.s.) driven by repeated elements and novel gene families across ecological guilds.</title>
        <authorList>
            <consortium name="Lawrence Berkeley National Laboratory"/>
            <person name="Harder C.B."/>
            <person name="Miyauchi S."/>
            <person name="Viragh M."/>
            <person name="Kuo A."/>
            <person name="Thoen E."/>
            <person name="Andreopoulos B."/>
            <person name="Lu D."/>
            <person name="Skrede I."/>
            <person name="Drula E."/>
            <person name="Henrissat B."/>
            <person name="Morin E."/>
            <person name="Kohler A."/>
            <person name="Barry K."/>
            <person name="LaButti K."/>
            <person name="Morin E."/>
            <person name="Salamov A."/>
            <person name="Lipzen A."/>
            <person name="Mereny Z."/>
            <person name="Hegedus B."/>
            <person name="Baldrian P."/>
            <person name="Stursova M."/>
            <person name="Weitz H."/>
            <person name="Taylor A."/>
            <person name="Grigoriev I.V."/>
            <person name="Nagy L.G."/>
            <person name="Martin F."/>
            <person name="Kauserud H."/>
        </authorList>
    </citation>
    <scope>NUCLEOTIDE SEQUENCE</scope>
    <source>
        <strain evidence="2">CBHHK002</strain>
    </source>
</reference>
<name>A0AAD7A891_9AGAR</name>
<evidence type="ECO:0000313" key="3">
    <source>
        <dbReference type="Proteomes" id="UP001218218"/>
    </source>
</evidence>
<sequence>MEPPKFPKDDSTVSKKETPESKGARPCRHCGSGKHWDNECRHSFRANKFARANLATASADDECAQEEYDELYYNLGDKQDFYIPLQSTSASSFQVNADLKTGEYNTGTEGARRTNILAKGMLQKKSTRGSVCDVVLIGHRQSIQTHYPNVGLRIGKLDFAHSAHQQNVFGLAAVWQGSGTSGARPARPSRPPEYSGAIKTCTGAECQIWCQKLKWRQYFIISGPFAPHVQTERKDKK</sequence>
<keyword evidence="3" id="KW-1185">Reference proteome</keyword>
<evidence type="ECO:0000313" key="2">
    <source>
        <dbReference type="EMBL" id="KAJ7351236.1"/>
    </source>
</evidence>
<dbReference type="AlphaFoldDB" id="A0AAD7A891"/>
<gene>
    <name evidence="2" type="ORF">DFH08DRAFT_992492</name>
</gene>
<protein>
    <submittedName>
        <fullName evidence="2">Uncharacterized protein</fullName>
    </submittedName>
</protein>
<evidence type="ECO:0000256" key="1">
    <source>
        <dbReference type="SAM" id="MobiDB-lite"/>
    </source>
</evidence>
<comment type="caution">
    <text evidence="2">The sequence shown here is derived from an EMBL/GenBank/DDBJ whole genome shotgun (WGS) entry which is preliminary data.</text>
</comment>
<proteinExistence type="predicted"/>
<dbReference type="Proteomes" id="UP001218218">
    <property type="component" value="Unassembled WGS sequence"/>
</dbReference>
<feature type="region of interest" description="Disordered" evidence="1">
    <location>
        <begin position="1"/>
        <end position="28"/>
    </location>
</feature>
<accession>A0AAD7A891</accession>
<dbReference type="EMBL" id="JARIHO010000013">
    <property type="protein sequence ID" value="KAJ7351236.1"/>
    <property type="molecule type" value="Genomic_DNA"/>
</dbReference>
<organism evidence="2 3">
    <name type="scientific">Mycena albidolilacea</name>
    <dbReference type="NCBI Taxonomy" id="1033008"/>
    <lineage>
        <taxon>Eukaryota</taxon>
        <taxon>Fungi</taxon>
        <taxon>Dikarya</taxon>
        <taxon>Basidiomycota</taxon>
        <taxon>Agaricomycotina</taxon>
        <taxon>Agaricomycetes</taxon>
        <taxon>Agaricomycetidae</taxon>
        <taxon>Agaricales</taxon>
        <taxon>Marasmiineae</taxon>
        <taxon>Mycenaceae</taxon>
        <taxon>Mycena</taxon>
    </lineage>
</organism>